<feature type="signal peptide" evidence="3">
    <location>
        <begin position="1"/>
        <end position="24"/>
    </location>
</feature>
<feature type="compositionally biased region" description="Low complexity" evidence="1">
    <location>
        <begin position="381"/>
        <end position="404"/>
    </location>
</feature>
<keyword evidence="3" id="KW-0732">Signal</keyword>
<dbReference type="Pfam" id="PF02363">
    <property type="entry name" value="C_tripleX"/>
    <property type="match status" value="7"/>
</dbReference>
<feature type="chain" id="PRO_5032421707" description="EGF-like domain-containing protein" evidence="3">
    <location>
        <begin position="25"/>
        <end position="508"/>
    </location>
</feature>
<keyword evidence="2" id="KW-1133">Transmembrane helix</keyword>
<feature type="domain" description="EGF-like" evidence="4">
    <location>
        <begin position="205"/>
        <end position="241"/>
    </location>
</feature>
<keyword evidence="2" id="KW-0472">Membrane</keyword>
<feature type="transmembrane region" description="Helical" evidence="2">
    <location>
        <begin position="446"/>
        <end position="469"/>
    </location>
</feature>
<feature type="domain" description="EGF-like" evidence="4">
    <location>
        <begin position="172"/>
        <end position="203"/>
    </location>
</feature>
<dbReference type="EMBL" id="JACKWZ010000101">
    <property type="protein sequence ID" value="KAF9415831.1"/>
    <property type="molecule type" value="Genomic_DNA"/>
</dbReference>
<comment type="caution">
    <text evidence="5">The sequence shown here is derived from an EMBL/GenBank/DDBJ whole genome shotgun (WGS) entry which is preliminary data.</text>
</comment>
<gene>
    <name evidence="5" type="ORF">HW555_006658</name>
</gene>
<dbReference type="Gene3D" id="2.10.25.10">
    <property type="entry name" value="Laminin"/>
    <property type="match status" value="6"/>
</dbReference>
<evidence type="ECO:0000313" key="5">
    <source>
        <dbReference type="EMBL" id="KAF9415831.1"/>
    </source>
</evidence>
<dbReference type="InterPro" id="IPR003341">
    <property type="entry name" value="Cys_rich_tripleX"/>
</dbReference>
<evidence type="ECO:0000256" key="2">
    <source>
        <dbReference type="SAM" id="Phobius"/>
    </source>
</evidence>
<dbReference type="InterPro" id="IPR000742">
    <property type="entry name" value="EGF"/>
</dbReference>
<dbReference type="AlphaFoldDB" id="A0A835L9T2"/>
<reference evidence="5" key="1">
    <citation type="submission" date="2020-08" db="EMBL/GenBank/DDBJ databases">
        <title>Spodoptera exigua strain:BAW_Kor-Di-RS1 Genome sequencing and assembly.</title>
        <authorList>
            <person name="Kim J."/>
            <person name="Nam H.Y."/>
            <person name="Kwon M."/>
            <person name="Choi J.H."/>
            <person name="Cho S.R."/>
            <person name="Kim G.-H."/>
        </authorList>
    </citation>
    <scope>NUCLEOTIDE SEQUENCE</scope>
    <source>
        <strain evidence="5">BAW_Kor-Di-RS1</strain>
        <tissue evidence="5">Whole-body</tissue>
    </source>
</reference>
<organism evidence="5 6">
    <name type="scientific">Spodoptera exigua</name>
    <name type="common">Beet armyworm</name>
    <name type="synonym">Noctua fulgens</name>
    <dbReference type="NCBI Taxonomy" id="7107"/>
    <lineage>
        <taxon>Eukaryota</taxon>
        <taxon>Metazoa</taxon>
        <taxon>Ecdysozoa</taxon>
        <taxon>Arthropoda</taxon>
        <taxon>Hexapoda</taxon>
        <taxon>Insecta</taxon>
        <taxon>Pterygota</taxon>
        <taxon>Neoptera</taxon>
        <taxon>Endopterygota</taxon>
        <taxon>Lepidoptera</taxon>
        <taxon>Glossata</taxon>
        <taxon>Ditrysia</taxon>
        <taxon>Noctuoidea</taxon>
        <taxon>Noctuidae</taxon>
        <taxon>Amphipyrinae</taxon>
        <taxon>Spodoptera</taxon>
    </lineage>
</organism>
<dbReference type="PANTHER" id="PTHR24047">
    <property type="entry name" value="FI01909P-RELATED"/>
    <property type="match status" value="1"/>
</dbReference>
<dbReference type="PANTHER" id="PTHR24047:SF32">
    <property type="entry name" value="FI01909P-RELATED"/>
    <property type="match status" value="1"/>
</dbReference>
<feature type="domain" description="EGF-like" evidence="4">
    <location>
        <begin position="105"/>
        <end position="138"/>
    </location>
</feature>
<keyword evidence="6" id="KW-1185">Reference proteome</keyword>
<dbReference type="SMART" id="SM00181">
    <property type="entry name" value="EGF"/>
    <property type="match status" value="6"/>
</dbReference>
<dbReference type="InterPro" id="IPR053255">
    <property type="entry name" value="EGF-like_domain"/>
</dbReference>
<proteinExistence type="predicted"/>
<evidence type="ECO:0000256" key="3">
    <source>
        <dbReference type="SAM" id="SignalP"/>
    </source>
</evidence>
<feature type="domain" description="EGF-like" evidence="4">
    <location>
        <begin position="290"/>
        <end position="332"/>
    </location>
</feature>
<keyword evidence="2" id="KW-0812">Transmembrane</keyword>
<sequence length="508" mass="55944">MKMRVKCPVIFLCAIVYFVTELDAQICYRVQLVTRMVPVTYNTMYRVTYHGNCDYIPRCIRTKWADSVERGSVPKREVKTIKFCCTGYIRKDDSADDSDIVCEPICMPACKNGRCKTPGECECNDGYIPDPEDDHNCVPSCKKGCEHGTCVAPDTCQCNFGYTLINGTCQPVCTAPCHNGTCVAPETCECLVGYRKSENNLCQPYCSHGCENGICVAPETCQCHSGWELKETKQFSFKHCVPVCSSPCENGVCVAPENCVCLPSYKKSAGGCEPICFSGWMLENGRCVAQCSHPCGNGTCVAPNVCACHSGYHMDTNYTFLYGSNPNATICVPTCTGCAGHCTAPNKCELGLTSESQIWDDDYYDPLYDYDPPPFPRNENTTTSSTSTTSSTATPGSIPTTMSTATPYLLSSTTTMSTRTYTVTLTPHFNETSGEKFQKPWIEEHWMPVFIPILVIAAIAILAALLLVWRYSTIRTFFKGRSYVVEGDPVQTGNTPPLEDIQISDVKI</sequence>
<feature type="domain" description="EGF-like" evidence="4">
    <location>
        <begin position="243"/>
        <end position="273"/>
    </location>
</feature>
<evidence type="ECO:0000259" key="4">
    <source>
        <dbReference type="SMART" id="SM00181"/>
    </source>
</evidence>
<dbReference type="Proteomes" id="UP000648187">
    <property type="component" value="Unassembled WGS sequence"/>
</dbReference>
<name>A0A835L9T2_SPOEX</name>
<feature type="region of interest" description="Disordered" evidence="1">
    <location>
        <begin position="375"/>
        <end position="404"/>
    </location>
</feature>
<feature type="domain" description="EGF-like" evidence="4">
    <location>
        <begin position="140"/>
        <end position="170"/>
    </location>
</feature>
<protein>
    <recommendedName>
        <fullName evidence="4">EGF-like domain-containing protein</fullName>
    </recommendedName>
</protein>
<evidence type="ECO:0000313" key="6">
    <source>
        <dbReference type="Proteomes" id="UP000648187"/>
    </source>
</evidence>
<evidence type="ECO:0000256" key="1">
    <source>
        <dbReference type="SAM" id="MobiDB-lite"/>
    </source>
</evidence>
<accession>A0A835L9T2</accession>